<dbReference type="EMBL" id="BDOQ01000018">
    <property type="protein sequence ID" value="GBG15387.1"/>
    <property type="molecule type" value="Genomic_DNA"/>
</dbReference>
<feature type="region of interest" description="Disordered" evidence="1">
    <location>
        <begin position="1"/>
        <end position="24"/>
    </location>
</feature>
<organism evidence="2 3">
    <name type="scientific">Novimethylophilus kurashikiensis</name>
    <dbReference type="NCBI Taxonomy" id="1825523"/>
    <lineage>
        <taxon>Bacteria</taxon>
        <taxon>Pseudomonadati</taxon>
        <taxon>Pseudomonadota</taxon>
        <taxon>Betaproteobacteria</taxon>
        <taxon>Nitrosomonadales</taxon>
        <taxon>Methylophilaceae</taxon>
        <taxon>Novimethylophilus</taxon>
    </lineage>
</organism>
<dbReference type="AlphaFoldDB" id="A0A2R5FB04"/>
<keyword evidence="3" id="KW-1185">Reference proteome</keyword>
<comment type="caution">
    <text evidence="2">The sequence shown here is derived from an EMBL/GenBank/DDBJ whole genome shotgun (WGS) entry which is preliminary data.</text>
</comment>
<dbReference type="GO" id="GO:0016740">
    <property type="term" value="F:transferase activity"/>
    <property type="evidence" value="ECO:0007669"/>
    <property type="project" value="UniProtKB-KW"/>
</dbReference>
<name>A0A2R5FB04_9PROT</name>
<gene>
    <name evidence="2" type="ORF">NMK_2994</name>
</gene>
<dbReference type="Proteomes" id="UP000245081">
    <property type="component" value="Unassembled WGS sequence"/>
</dbReference>
<keyword evidence="2" id="KW-0808">Transferase</keyword>
<feature type="compositionally biased region" description="Low complexity" evidence="1">
    <location>
        <begin position="1"/>
        <end position="18"/>
    </location>
</feature>
<proteinExistence type="predicted"/>
<evidence type="ECO:0000313" key="3">
    <source>
        <dbReference type="Proteomes" id="UP000245081"/>
    </source>
</evidence>
<sequence length="161" mass="17662">MTTKNTKPAKPNKNKLNPEQQAKSSVRADIVGAAAMESFNKTMFPEAGLPDLITELRESIKAVQSGDMAGMEAMLVAQAQALQTMFVSLMRKGQAQEYLKQYQTHINLALKAQAQSRATIQALVELKYPRQILVTKQTNIANGPQQVNNTTNTHAHAGEIQ</sequence>
<reference evidence="2 3" key="1">
    <citation type="journal article" date="2018" name="Environ. Microbiol.">
        <title>Isolation and genomic characterization of Novimethylophilus kurashikiensis gen. nov. sp. nov., a new lanthanide-dependent methylotrophic species of Methylophilaceae.</title>
        <authorList>
            <person name="Lv H."/>
            <person name="Sahin N."/>
            <person name="Tani A."/>
        </authorList>
    </citation>
    <scope>NUCLEOTIDE SEQUENCE [LARGE SCALE GENOMIC DNA]</scope>
    <source>
        <strain evidence="2 3">La2-4</strain>
    </source>
</reference>
<dbReference type="OrthoDB" id="8545738at2"/>
<accession>A0A2R5FB04</accession>
<evidence type="ECO:0000313" key="2">
    <source>
        <dbReference type="EMBL" id="GBG15387.1"/>
    </source>
</evidence>
<evidence type="ECO:0000256" key="1">
    <source>
        <dbReference type="SAM" id="MobiDB-lite"/>
    </source>
</evidence>
<dbReference type="RefSeq" id="WP_109016536.1">
    <property type="nucleotide sequence ID" value="NZ_BDOQ01000018.1"/>
</dbReference>
<protein>
    <submittedName>
        <fullName evidence="2">O-acetylhomoserine aminocarboxypropyltransferase</fullName>
    </submittedName>
</protein>